<evidence type="ECO:0000256" key="4">
    <source>
        <dbReference type="ARBA" id="ARBA00022603"/>
    </source>
</evidence>
<keyword evidence="7 10" id="KW-0479">Metal-binding</keyword>
<evidence type="ECO:0000256" key="7">
    <source>
        <dbReference type="ARBA" id="ARBA00022723"/>
    </source>
</evidence>
<reference evidence="13 14" key="1">
    <citation type="submission" date="2023-08" db="EMBL/GenBank/DDBJ databases">
        <title>Implementing the SeqCode for naming new Mesorhizobium species isolated from Vachellia karroo root nodules.</title>
        <authorList>
            <person name="Van Lill M."/>
        </authorList>
    </citation>
    <scope>NUCLEOTIDE SEQUENCE [LARGE SCALE GENOMIC DNA]</scope>
    <source>
        <strain evidence="13 14">VK25D</strain>
    </source>
</reference>
<feature type="binding site" evidence="10">
    <location>
        <position position="666"/>
    </location>
    <ligand>
        <name>Zn(2+)</name>
        <dbReference type="ChEBI" id="CHEBI:29105"/>
        <note>catalytic</note>
    </ligand>
</feature>
<dbReference type="EC" id="2.1.1.14" evidence="10"/>
<comment type="pathway">
    <text evidence="2 10">Amino-acid biosynthesis; L-methionine biosynthesis via de novo pathway; L-methionine from L-homocysteine (MetE route): step 1/1.</text>
</comment>
<feature type="active site" description="Proton donor" evidence="10">
    <location>
        <position position="719"/>
    </location>
</feature>
<evidence type="ECO:0000256" key="9">
    <source>
        <dbReference type="ARBA" id="ARBA00023167"/>
    </source>
</evidence>
<evidence type="ECO:0000256" key="1">
    <source>
        <dbReference type="ARBA" id="ARBA00002777"/>
    </source>
</evidence>
<feature type="domain" description="Cobalamin-independent methionine synthase MetE C-terminal/archaeal" evidence="11">
    <location>
        <begin position="451"/>
        <end position="773"/>
    </location>
</feature>
<feature type="binding site" evidence="10">
    <location>
        <begin position="456"/>
        <end position="458"/>
    </location>
    <ligand>
        <name>L-homocysteine</name>
        <dbReference type="ChEBI" id="CHEBI:58199"/>
    </ligand>
</feature>
<dbReference type="NCBIfam" id="TIGR01371">
    <property type="entry name" value="met_syn_B12ind"/>
    <property type="match status" value="1"/>
</dbReference>
<comment type="cofactor">
    <cofactor evidence="10">
        <name>Zn(2+)</name>
        <dbReference type="ChEBI" id="CHEBI:29105"/>
    </cofactor>
    <text evidence="10">Binds 1 zinc ion per subunit.</text>
</comment>
<evidence type="ECO:0000256" key="5">
    <source>
        <dbReference type="ARBA" id="ARBA00022605"/>
    </source>
</evidence>
<protein>
    <recommendedName>
        <fullName evidence="10">5-methyltetrahydropteroyltriglutamate--homocysteine methyltransferase</fullName>
        <ecNumber evidence="10">2.1.1.14</ecNumber>
    </recommendedName>
    <alternativeName>
        <fullName evidence="10">Cobalamin-independent methionine synthase</fullName>
    </alternativeName>
    <alternativeName>
        <fullName evidence="10">Methionine synthase, vitamin-B12 independent isozyme</fullName>
    </alternativeName>
</protein>
<keyword evidence="4 10" id="KW-0489">Methyltransferase</keyword>
<feature type="binding site" evidence="10">
    <location>
        <position position="624"/>
    </location>
    <ligand>
        <name>L-methionine</name>
        <dbReference type="ChEBI" id="CHEBI:57844"/>
    </ligand>
</feature>
<feature type="binding site" evidence="10">
    <location>
        <begin position="21"/>
        <end position="24"/>
    </location>
    <ligand>
        <name>5-methyltetrahydropteroyltri-L-glutamate</name>
        <dbReference type="ChEBI" id="CHEBI:58207"/>
    </ligand>
</feature>
<feature type="binding site" evidence="10">
    <location>
        <position position="624"/>
    </location>
    <ligand>
        <name>L-homocysteine</name>
        <dbReference type="ChEBI" id="CHEBI:58199"/>
    </ligand>
</feature>
<gene>
    <name evidence="10 13" type="primary">metE</name>
    <name evidence="13" type="ORF">RFM42_29895</name>
</gene>
<accession>A0ABU5ADB1</accession>
<dbReference type="InterPro" id="IPR013215">
    <property type="entry name" value="Cbl-indep_Met_Synth_N"/>
</dbReference>
<evidence type="ECO:0000313" key="13">
    <source>
        <dbReference type="EMBL" id="MDX8535239.1"/>
    </source>
</evidence>
<dbReference type="InterPro" id="IPR002629">
    <property type="entry name" value="Met_Synth_C/arc"/>
</dbReference>
<dbReference type="InterPro" id="IPR006276">
    <property type="entry name" value="Cobalamin-indep_Met_synthase"/>
</dbReference>
<dbReference type="RefSeq" id="WP_320252897.1">
    <property type="nucleotide sequence ID" value="NZ_JAVIIQ010000018.1"/>
</dbReference>
<comment type="caution">
    <text evidence="13">The sequence shown here is derived from an EMBL/GenBank/DDBJ whole genome shotgun (WGS) entry which is preliminary data.</text>
</comment>
<feature type="binding site" evidence="10">
    <location>
        <position position="668"/>
    </location>
    <ligand>
        <name>Zn(2+)</name>
        <dbReference type="ChEBI" id="CHEBI:29105"/>
        <note>catalytic</note>
    </ligand>
</feature>
<dbReference type="GO" id="GO:0032259">
    <property type="term" value="P:methylation"/>
    <property type="evidence" value="ECO:0007669"/>
    <property type="project" value="UniProtKB-KW"/>
</dbReference>
<sequence>MTLSQQIPVATLGVPRIGRRRELKFALESYWSGKSCAADLLATAKALRAASWEEQRDRGVSKIPSNDFSLYDHVLDTAAMVGAVPSRYAWNGGEVPLDIYFAMARGNQGQTGNCDSGQEHAAGPALTAMEMTKWFDTNYHYIVPELDDDQAFTLSSTKPVDYFLEAKALGIHTRPVILGPVTFLKLAKSPAEGFNPLALLPRLLPVYEQLLRRLKFSGADWVQIDEPALVLDLNQNERAALEFAYGQLSKAAPELKIMLATYFGPLGENLETAISLPVAGLHFDLSRAPEQLETVGRLAPKDLVLSLGLINGRNVWRANLTAILDRIKPIVAGWPLDRVEIASSCSMLHVPIDLRMETALDANIRSWLAFAAQKIDELVILARALSQGRDAVAGELKASAEAAATRATSTKVHDPLVEGRIADINGAMKQRRSAFAERSRAQARALGLPPFPTTTIGSFPQTPQVRKARSAHAKGQLSYVDYETFLKKEIEAAIRWQEEIGLDVLVHGEFERNDMVQYFGEQLSGFAFTEHAWVQSYGSRYVRPPIIFGDVSRPNPMTVRWWQFAQSLTQKSVKGMLTGPVTILNWSFVRDDVPRSEVCRQIALAIRDEVTDLERAGARMIQIDEAAFREGLPLRKCDWKVYLDWSVECFRIASTGVKDSTQIHTHMCYSEFNEIIDAIAELDADVISIETSRSAMELLDAFTSSKYPNEIGPGVYDIHSPRVPEVAEISALLMLARERLSDAQLWVNPDCGLKTRNWEEVRPALVNMVAATRALRETVQV</sequence>
<feature type="binding site" evidence="10">
    <location>
        <position position="690"/>
    </location>
    <ligand>
        <name>Zn(2+)</name>
        <dbReference type="ChEBI" id="CHEBI:29105"/>
        <note>catalytic</note>
    </ligand>
</feature>
<evidence type="ECO:0000256" key="3">
    <source>
        <dbReference type="ARBA" id="ARBA00009553"/>
    </source>
</evidence>
<dbReference type="NCBIfam" id="NF003556">
    <property type="entry name" value="PRK05222.1"/>
    <property type="match status" value="1"/>
</dbReference>
<evidence type="ECO:0000259" key="11">
    <source>
        <dbReference type="Pfam" id="PF01717"/>
    </source>
</evidence>
<dbReference type="SUPFAM" id="SSF51726">
    <property type="entry name" value="UROD/MetE-like"/>
    <property type="match status" value="2"/>
</dbReference>
<dbReference type="PIRSF" id="PIRSF000382">
    <property type="entry name" value="MeTrfase_B12_ind"/>
    <property type="match status" value="1"/>
</dbReference>
<dbReference type="Proteomes" id="UP001285154">
    <property type="component" value="Unassembled WGS sequence"/>
</dbReference>
<feature type="binding site" evidence="10">
    <location>
        <position position="751"/>
    </location>
    <ligand>
        <name>Zn(2+)</name>
        <dbReference type="ChEBI" id="CHEBI:29105"/>
        <note>catalytic</note>
    </ligand>
</feature>
<comment type="caution">
    <text evidence="10">Lacks conserved residue(s) required for the propagation of feature annotation.</text>
</comment>
<keyword evidence="9 10" id="KW-0486">Methionine biosynthesis</keyword>
<organism evidence="13 14">
    <name type="scientific">Mesorhizobium vachelliae</name>
    <dbReference type="NCBI Taxonomy" id="3072309"/>
    <lineage>
        <taxon>Bacteria</taxon>
        <taxon>Pseudomonadati</taxon>
        <taxon>Pseudomonadota</taxon>
        <taxon>Alphaproteobacteria</taxon>
        <taxon>Hyphomicrobiales</taxon>
        <taxon>Phyllobacteriaceae</taxon>
        <taxon>Mesorhizobium</taxon>
    </lineage>
</organism>
<dbReference type="CDD" id="cd03312">
    <property type="entry name" value="CIMS_N_terminal_like"/>
    <property type="match status" value="1"/>
</dbReference>
<dbReference type="Pfam" id="PF08267">
    <property type="entry name" value="Meth_synt_1"/>
    <property type="match status" value="1"/>
</dbReference>
<evidence type="ECO:0000259" key="12">
    <source>
        <dbReference type="Pfam" id="PF08267"/>
    </source>
</evidence>
<keyword evidence="6 10" id="KW-0808">Transferase</keyword>
<feature type="binding site" evidence="10">
    <location>
        <position position="586"/>
    </location>
    <ligand>
        <name>5-methyltetrahydropteroyltri-L-glutamate</name>
        <dbReference type="ChEBI" id="CHEBI:58207"/>
    </ligand>
</feature>
<keyword evidence="5 10" id="KW-0028">Amino-acid biosynthesis</keyword>
<feature type="binding site" evidence="10">
    <location>
        <position position="509"/>
    </location>
    <ligand>
        <name>L-homocysteine</name>
        <dbReference type="ChEBI" id="CHEBI:58199"/>
    </ligand>
</feature>
<dbReference type="EMBL" id="JAVIIQ010000018">
    <property type="protein sequence ID" value="MDX8535239.1"/>
    <property type="molecule type" value="Genomic_DNA"/>
</dbReference>
<evidence type="ECO:0000256" key="8">
    <source>
        <dbReference type="ARBA" id="ARBA00022833"/>
    </source>
</evidence>
<evidence type="ECO:0000256" key="2">
    <source>
        <dbReference type="ARBA" id="ARBA00004681"/>
    </source>
</evidence>
<evidence type="ECO:0000313" key="14">
    <source>
        <dbReference type="Proteomes" id="UP001285154"/>
    </source>
</evidence>
<comment type="function">
    <text evidence="1 10">Catalyzes the transfer of a methyl group from 5-methyltetrahydrofolate to homocysteine resulting in methionine formation.</text>
</comment>
<dbReference type="InterPro" id="IPR038071">
    <property type="entry name" value="UROD/MetE-like_sf"/>
</dbReference>
<name>A0ABU5ADB1_9HYPH</name>
<dbReference type="CDD" id="cd03311">
    <property type="entry name" value="CIMS_C_terminal_like"/>
    <property type="match status" value="1"/>
</dbReference>
<dbReference type="HAMAP" id="MF_00172">
    <property type="entry name" value="Meth_synth"/>
    <property type="match status" value="1"/>
</dbReference>
<feature type="binding site" evidence="10">
    <location>
        <position position="509"/>
    </location>
    <ligand>
        <name>L-methionine</name>
        <dbReference type="ChEBI" id="CHEBI:57844"/>
    </ligand>
</feature>
<evidence type="ECO:0000256" key="10">
    <source>
        <dbReference type="HAMAP-Rule" id="MF_00172"/>
    </source>
</evidence>
<feature type="binding site" evidence="10">
    <location>
        <begin position="456"/>
        <end position="458"/>
    </location>
    <ligand>
        <name>L-methionine</name>
        <dbReference type="ChEBI" id="CHEBI:57844"/>
    </ligand>
</feature>
<keyword evidence="10" id="KW-0677">Repeat</keyword>
<proteinExistence type="inferred from homology"/>
<keyword evidence="8 10" id="KW-0862">Zinc</keyword>
<evidence type="ECO:0000256" key="6">
    <source>
        <dbReference type="ARBA" id="ARBA00022679"/>
    </source>
</evidence>
<dbReference type="GO" id="GO:0003871">
    <property type="term" value="F:5-methyltetrahydropteroyltriglutamate-homocysteine S-methyltransferase activity"/>
    <property type="evidence" value="ECO:0007669"/>
    <property type="project" value="UniProtKB-EC"/>
</dbReference>
<feature type="domain" description="Cobalamin-independent methionine synthase MetE N-terminal" evidence="12">
    <location>
        <begin position="10"/>
        <end position="330"/>
    </location>
</feature>
<feature type="binding site" evidence="10">
    <location>
        <position position="133"/>
    </location>
    <ligand>
        <name>5-methyltetrahydropteroyltri-L-glutamate</name>
        <dbReference type="ChEBI" id="CHEBI:58207"/>
    </ligand>
</feature>
<dbReference type="Pfam" id="PF01717">
    <property type="entry name" value="Meth_synt_2"/>
    <property type="match status" value="1"/>
</dbReference>
<comment type="catalytic activity">
    <reaction evidence="10">
        <text>5-methyltetrahydropteroyltri-L-glutamate + L-homocysteine = tetrahydropteroyltri-L-glutamate + L-methionine</text>
        <dbReference type="Rhea" id="RHEA:21196"/>
        <dbReference type="ChEBI" id="CHEBI:57844"/>
        <dbReference type="ChEBI" id="CHEBI:58140"/>
        <dbReference type="ChEBI" id="CHEBI:58199"/>
        <dbReference type="ChEBI" id="CHEBI:58207"/>
        <dbReference type="EC" id="2.1.1.14"/>
    </reaction>
</comment>
<comment type="similarity">
    <text evidence="3 10">Belongs to the vitamin-B12 independent methionine synthase family.</text>
</comment>
<dbReference type="PANTHER" id="PTHR30519">
    <property type="entry name" value="5-METHYLTETRAHYDROPTEROYLTRIGLUTAMATE--HOMOCYSTEINE METHYLTRANSFERASE"/>
    <property type="match status" value="1"/>
</dbReference>
<keyword evidence="14" id="KW-1185">Reference proteome</keyword>
<dbReference type="Gene3D" id="3.20.20.210">
    <property type="match status" value="2"/>
</dbReference>
<feature type="binding site" evidence="10">
    <location>
        <position position="630"/>
    </location>
    <ligand>
        <name>5-methyltetrahydropteroyltri-L-glutamate</name>
        <dbReference type="ChEBI" id="CHEBI:58207"/>
    </ligand>
</feature>